<gene>
    <name evidence="1" type="ORF">ACD_71C00097G0004</name>
</gene>
<comment type="caution">
    <text evidence="1">The sequence shown here is derived from an EMBL/GenBank/DDBJ whole genome shotgun (WGS) entry which is preliminary data.</text>
</comment>
<dbReference type="SUPFAM" id="SSF55154">
    <property type="entry name" value="CYTH-like phosphatases"/>
    <property type="match status" value="1"/>
</dbReference>
<name>K1ZJG8_9BACT</name>
<reference evidence="1" key="1">
    <citation type="journal article" date="2012" name="Science">
        <title>Fermentation, hydrogen, and sulfur metabolism in multiple uncultivated bacterial phyla.</title>
        <authorList>
            <person name="Wrighton K.C."/>
            <person name="Thomas B.C."/>
            <person name="Sharon I."/>
            <person name="Miller C.S."/>
            <person name="Castelle C.J."/>
            <person name="VerBerkmoes N.C."/>
            <person name="Wilkins M.J."/>
            <person name="Hettich R.L."/>
            <person name="Lipton M.S."/>
            <person name="Williams K.H."/>
            <person name="Long P.E."/>
            <person name="Banfield J.F."/>
        </authorList>
    </citation>
    <scope>NUCLEOTIDE SEQUENCE [LARGE SCALE GENOMIC DNA]</scope>
</reference>
<sequence length="195" mass="23860">MQTEFEITFTNINREDVISKIQALWWKCVQSRTLMKRVAFKHPTSDDCFARIRDEWNKITCTYKDIRSWELSIDSVKEIECEVSDFESLRQIFVNMGVFQKAYQETYRETWSIWDDIHFMIDEWPWLHPFIEIEWSSEWVVKDFAQKLGFDYGEWLFGAVGEIYYKELWIPRKYINSLEVITFNNPPKYWQWAEK</sequence>
<dbReference type="AlphaFoldDB" id="K1ZJG8"/>
<organism evidence="1">
    <name type="scientific">uncultured bacterium</name>
    <name type="common">gcode 4</name>
    <dbReference type="NCBI Taxonomy" id="1234023"/>
    <lineage>
        <taxon>Bacteria</taxon>
        <taxon>environmental samples</taxon>
    </lineage>
</organism>
<dbReference type="InterPro" id="IPR033469">
    <property type="entry name" value="CYTH-like_dom_sf"/>
</dbReference>
<dbReference type="EMBL" id="AMFJ01028828">
    <property type="protein sequence ID" value="EKD44568.1"/>
    <property type="molecule type" value="Genomic_DNA"/>
</dbReference>
<protein>
    <submittedName>
        <fullName evidence="1">Adenylate cyclase</fullName>
    </submittedName>
</protein>
<dbReference type="Gene3D" id="2.40.320.10">
    <property type="entry name" value="Hypothetical Protein Pfu-838710-001"/>
    <property type="match status" value="1"/>
</dbReference>
<proteinExistence type="predicted"/>
<evidence type="ECO:0000313" key="1">
    <source>
        <dbReference type="EMBL" id="EKD44568.1"/>
    </source>
</evidence>
<accession>K1ZJG8</accession>